<organism evidence="1 4">
    <name type="scientific">Vibrio rotiferianus</name>
    <dbReference type="NCBI Taxonomy" id="190895"/>
    <lineage>
        <taxon>Bacteria</taxon>
        <taxon>Pseudomonadati</taxon>
        <taxon>Pseudomonadota</taxon>
        <taxon>Gammaproteobacteria</taxon>
        <taxon>Vibrionales</taxon>
        <taxon>Vibrionaceae</taxon>
        <taxon>Vibrio</taxon>
    </lineage>
</organism>
<comment type="caution">
    <text evidence="1">The sequence shown here is derived from an EMBL/GenBank/DDBJ whole genome shotgun (WGS) entry which is preliminary data.</text>
</comment>
<reference evidence="2 3" key="1">
    <citation type="submission" date="2016-09" db="EMBL/GenBank/DDBJ databases">
        <title>Isolation, identification and antibiotic sensitivity analysis of bacterial pathogen from juvenile Hippocampus erectus with tail-rotted disease.</title>
        <authorList>
            <person name="Yang Q."/>
        </authorList>
    </citation>
    <scope>NUCLEOTIDE SEQUENCE [LARGE SCALE GENOMIC DNA]</scope>
    <source>
        <strain evidence="2 3">HM-10</strain>
    </source>
</reference>
<dbReference type="Pfam" id="PF07963">
    <property type="entry name" value="N_methyl"/>
    <property type="match status" value="1"/>
</dbReference>
<accession>A0A2K7SW89</accession>
<keyword evidence="3" id="KW-1185">Reference proteome</keyword>
<gene>
    <name evidence="2" type="ORF">BI375_17655</name>
    <name evidence="1" type="ORF">F0262_10800</name>
</gene>
<reference evidence="1 4" key="2">
    <citation type="submission" date="2019-08" db="EMBL/GenBank/DDBJ databases">
        <title>Draft genome sequencing and comparative genomics of hatchery-associated Vibrios.</title>
        <authorList>
            <person name="Kehlet-Delgado H."/>
            <person name="Mueller R.S."/>
        </authorList>
    </citation>
    <scope>NUCLEOTIDE SEQUENCE [LARGE SCALE GENOMIC DNA]</scope>
    <source>
        <strain evidence="1 4">00-78-3</strain>
    </source>
</reference>
<name>A0A2K7SW89_9VIBR</name>
<protein>
    <submittedName>
        <fullName evidence="1">Prepilin-type N-terminal cleavage/methylation domain-containing protein</fullName>
    </submittedName>
    <submittedName>
        <fullName evidence="2">Type IV pilin</fullName>
    </submittedName>
</protein>
<evidence type="ECO:0000313" key="3">
    <source>
        <dbReference type="Proteomes" id="UP000180133"/>
    </source>
</evidence>
<dbReference type="OrthoDB" id="5829918at2"/>
<dbReference type="EMBL" id="MKFT01000007">
    <property type="protein sequence ID" value="OHY94102.1"/>
    <property type="molecule type" value="Genomic_DNA"/>
</dbReference>
<dbReference type="Proteomes" id="UP000572072">
    <property type="component" value="Unassembled WGS sequence"/>
</dbReference>
<sequence length="135" mass="14764">MTSKQKGFSLIEVLVSTLLLGGGVLGLTQLQVYMEKESEYALNSLEALQLAEEKLEWFRTRGASSASSDIVVADFDADIIAGNSTNGAYTVQWELLPAPIANLKVVKVEATWLDRAGDTQGVELQTMISRYSEFD</sequence>
<dbReference type="NCBIfam" id="TIGR02532">
    <property type="entry name" value="IV_pilin_GFxxxE"/>
    <property type="match status" value="1"/>
</dbReference>
<evidence type="ECO:0000313" key="4">
    <source>
        <dbReference type="Proteomes" id="UP000572072"/>
    </source>
</evidence>
<dbReference type="RefSeq" id="WP_010446274.1">
    <property type="nucleotide sequence ID" value="NZ_BBLC01000061.1"/>
</dbReference>
<dbReference type="Proteomes" id="UP000180133">
    <property type="component" value="Unassembled WGS sequence"/>
</dbReference>
<proteinExistence type="predicted"/>
<evidence type="ECO:0000313" key="1">
    <source>
        <dbReference type="EMBL" id="NOH48545.1"/>
    </source>
</evidence>
<dbReference type="AlphaFoldDB" id="A0A2K7SW89"/>
<dbReference type="InterPro" id="IPR012902">
    <property type="entry name" value="N_methyl_site"/>
</dbReference>
<dbReference type="EMBL" id="VTYN01000009">
    <property type="protein sequence ID" value="NOH48545.1"/>
    <property type="molecule type" value="Genomic_DNA"/>
</dbReference>
<evidence type="ECO:0000313" key="2">
    <source>
        <dbReference type="EMBL" id="OHY94102.1"/>
    </source>
</evidence>